<evidence type="ECO:0000313" key="2">
    <source>
        <dbReference type="Proteomes" id="UP000887458"/>
    </source>
</evidence>
<keyword evidence="2" id="KW-1185">Reference proteome</keyword>
<reference evidence="1 2" key="1">
    <citation type="journal article" date="2018" name="J. Allergy Clin. Immunol.">
        <title>High-quality assembly of Dermatophagoides pteronyssinus genome and transcriptome reveals a wide range of novel allergens.</title>
        <authorList>
            <person name="Liu X.Y."/>
            <person name="Yang K.Y."/>
            <person name="Wang M.Q."/>
            <person name="Kwok J.S."/>
            <person name="Zeng X."/>
            <person name="Yang Z."/>
            <person name="Xiao X.J."/>
            <person name="Lau C.P."/>
            <person name="Li Y."/>
            <person name="Huang Z.M."/>
            <person name="Ba J.G."/>
            <person name="Yim A.K."/>
            <person name="Ouyang C.Y."/>
            <person name="Ngai S.M."/>
            <person name="Chan T.F."/>
            <person name="Leung E.L."/>
            <person name="Liu L."/>
            <person name="Liu Z.G."/>
            <person name="Tsui S.K."/>
        </authorList>
    </citation>
    <scope>NUCLEOTIDE SEQUENCE [LARGE SCALE GENOMIC DNA]</scope>
    <source>
        <strain evidence="1">Derp</strain>
    </source>
</reference>
<dbReference type="EMBL" id="NJHN03000062">
    <property type="protein sequence ID" value="KAH9418788.1"/>
    <property type="molecule type" value="Genomic_DNA"/>
</dbReference>
<dbReference type="Proteomes" id="UP000887458">
    <property type="component" value="Unassembled WGS sequence"/>
</dbReference>
<comment type="caution">
    <text evidence="1">The sequence shown here is derived from an EMBL/GenBank/DDBJ whole genome shotgun (WGS) entry which is preliminary data.</text>
</comment>
<proteinExistence type="predicted"/>
<organism evidence="1 2">
    <name type="scientific">Dermatophagoides pteronyssinus</name>
    <name type="common">European house dust mite</name>
    <dbReference type="NCBI Taxonomy" id="6956"/>
    <lineage>
        <taxon>Eukaryota</taxon>
        <taxon>Metazoa</taxon>
        <taxon>Ecdysozoa</taxon>
        <taxon>Arthropoda</taxon>
        <taxon>Chelicerata</taxon>
        <taxon>Arachnida</taxon>
        <taxon>Acari</taxon>
        <taxon>Acariformes</taxon>
        <taxon>Sarcoptiformes</taxon>
        <taxon>Astigmata</taxon>
        <taxon>Psoroptidia</taxon>
        <taxon>Analgoidea</taxon>
        <taxon>Pyroglyphidae</taxon>
        <taxon>Dermatophagoidinae</taxon>
        <taxon>Dermatophagoides</taxon>
    </lineage>
</organism>
<reference evidence="1 2" key="2">
    <citation type="journal article" date="2022" name="Mol. Biol. Evol.">
        <title>Comparative Genomics Reveals Insights into the Divergent Evolution of Astigmatic Mites and Household Pest Adaptations.</title>
        <authorList>
            <person name="Xiong Q."/>
            <person name="Wan A.T."/>
            <person name="Liu X."/>
            <person name="Fung C.S."/>
            <person name="Xiao X."/>
            <person name="Malainual N."/>
            <person name="Hou J."/>
            <person name="Wang L."/>
            <person name="Wang M."/>
            <person name="Yang K.Y."/>
            <person name="Cui Y."/>
            <person name="Leung E.L."/>
            <person name="Nong W."/>
            <person name="Shin S.K."/>
            <person name="Au S.W."/>
            <person name="Jeong K.Y."/>
            <person name="Chew F.T."/>
            <person name="Hui J.H."/>
            <person name="Leung T.F."/>
            <person name="Tungtrongchitr A."/>
            <person name="Zhong N."/>
            <person name="Liu Z."/>
            <person name="Tsui S.K."/>
        </authorList>
    </citation>
    <scope>NUCLEOTIDE SEQUENCE [LARGE SCALE GENOMIC DNA]</scope>
    <source>
        <strain evidence="1">Derp</strain>
    </source>
</reference>
<gene>
    <name evidence="1" type="ORF">DERP_004114</name>
</gene>
<evidence type="ECO:0000313" key="1">
    <source>
        <dbReference type="EMBL" id="KAH9418788.1"/>
    </source>
</evidence>
<accession>A0ABQ8J8B3</accession>
<protein>
    <submittedName>
        <fullName evidence="1">Uncharacterized protein</fullName>
    </submittedName>
</protein>
<name>A0ABQ8J8B3_DERPT</name>
<sequence length="125" mass="13842">MNFWLLNLLLENSDVFWIINIIRQKRKNGCIGLIKRNTDSSSLIYSMAFRLFNYGCHISQPDLIILVVVVGIKVTVNDGVPSVCVGVAVPILCGGVHVILLRSVLLPRPDDANEPELFTVDSYSG</sequence>